<protein>
    <submittedName>
        <fullName evidence="2">DUF2007 domain-containing protein</fullName>
    </submittedName>
</protein>
<gene>
    <name evidence="2" type="ORF">G3I74_08880</name>
</gene>
<organism evidence="2 3">
    <name type="scientific">Wenzhouxiangella limi</name>
    <dbReference type="NCBI Taxonomy" id="2707351"/>
    <lineage>
        <taxon>Bacteria</taxon>
        <taxon>Pseudomonadati</taxon>
        <taxon>Pseudomonadota</taxon>
        <taxon>Gammaproteobacteria</taxon>
        <taxon>Chromatiales</taxon>
        <taxon>Wenzhouxiangellaceae</taxon>
        <taxon>Wenzhouxiangella</taxon>
    </lineage>
</organism>
<evidence type="ECO:0000313" key="2">
    <source>
        <dbReference type="EMBL" id="NDY95840.1"/>
    </source>
</evidence>
<accession>A0A845V0V1</accession>
<keyword evidence="3" id="KW-1185">Reference proteome</keyword>
<name>A0A845V0V1_9GAMM</name>
<evidence type="ECO:0000256" key="1">
    <source>
        <dbReference type="SAM" id="Phobius"/>
    </source>
</evidence>
<dbReference type="EMBL" id="JAAGSC010000041">
    <property type="protein sequence ID" value="NDY95840.1"/>
    <property type="molecule type" value="Genomic_DNA"/>
</dbReference>
<keyword evidence="1" id="KW-0812">Transmembrane</keyword>
<keyword evidence="1" id="KW-1133">Transmembrane helix</keyword>
<dbReference type="InterPro" id="IPR046162">
    <property type="entry name" value="DUF6164"/>
</dbReference>
<dbReference type="RefSeq" id="WP_164211246.1">
    <property type="nucleotide sequence ID" value="NZ_JAAGSC010000041.1"/>
</dbReference>
<dbReference type="Pfam" id="PF19661">
    <property type="entry name" value="DUF6164"/>
    <property type="match status" value="1"/>
</dbReference>
<dbReference type="Proteomes" id="UP000484885">
    <property type="component" value="Unassembled WGS sequence"/>
</dbReference>
<dbReference type="AlphaFoldDB" id="A0A845V0V1"/>
<feature type="transmembrane region" description="Helical" evidence="1">
    <location>
        <begin position="99"/>
        <end position="117"/>
    </location>
</feature>
<reference evidence="2 3" key="1">
    <citation type="submission" date="2020-02" db="EMBL/GenBank/DDBJ databases">
        <authorList>
            <person name="Zhang X.-Y."/>
        </authorList>
    </citation>
    <scope>NUCLEOTIDE SEQUENCE [LARGE SCALE GENOMIC DNA]</scope>
    <source>
        <strain evidence="2 3">C33</strain>
    </source>
</reference>
<evidence type="ECO:0000313" key="3">
    <source>
        <dbReference type="Proteomes" id="UP000484885"/>
    </source>
</evidence>
<comment type="caution">
    <text evidence="2">The sequence shown here is derived from an EMBL/GenBank/DDBJ whole genome shotgun (WGS) entry which is preliminary data.</text>
</comment>
<keyword evidence="1" id="KW-0472">Membrane</keyword>
<sequence>MARQLLNLRHVSDEEAHEVAELMDEHGIEHYSTPPGSFGVSAGGIWLRDEEDYPRARALLDDYQAQRSLRVRAELDQARREGRAETFWTTLYRHPVRTVVYLALAGFILMIFFAPVVQLGRSG</sequence>
<proteinExistence type="predicted"/>